<accession>A0A4R3KE44</accession>
<gene>
    <name evidence="1" type="ORF">EDC37_10263</name>
</gene>
<dbReference type="AlphaFoldDB" id="A0A4R3KE44"/>
<protein>
    <submittedName>
        <fullName evidence="1">Uncharacterized protein</fullName>
    </submittedName>
</protein>
<sequence length="430" mass="46067">MANPSVLATGVMNDYNVSSNQNGAISQVDSTGAVHAGVVTEIDKDPFKTHDPRVLSFKQSSTNKALVADYDLSNSLTKYGVFDPTVAGTWTLDPNKYFSNDDTTSNNWQTSNPYSIVTNGNDMYIMGYDQNTIVKIDMTDYTYTSTFYTYTPLAGKKGHGVDMDKVTIDGTDYIAALFINDDGSYANYGDSQLVILDFSGKTINTYNLNTNANSLNIDAAGTHAYITSYGGPQNAGGNNGSPYTSELQIVDFGKNSVIQTIGPKEAPVKTGDYIDVALVGSDAYVLTANYNDDFSQYTYRLVKAPQSSLYTNGTFDGSSDYTATVESGATWLLAYDGAVLWFVAGKLVYTIDTAVDMSSTALTLRANANDHSSDSQGLGISTAYGQLNTASVVIPYSAAAGVSRSAVSGGHTKFAKIMLPREILKKFGKA</sequence>
<dbReference type="InterPro" id="IPR011044">
    <property type="entry name" value="Quino_amine_DH_bsu"/>
</dbReference>
<evidence type="ECO:0000313" key="2">
    <source>
        <dbReference type="Proteomes" id="UP000295188"/>
    </source>
</evidence>
<proteinExistence type="predicted"/>
<name>A0A4R3KE44_9FIRM</name>
<dbReference type="EMBL" id="SMAA01000002">
    <property type="protein sequence ID" value="TCS81365.1"/>
    <property type="molecule type" value="Genomic_DNA"/>
</dbReference>
<dbReference type="OrthoDB" id="1681647at2"/>
<organism evidence="1 2">
    <name type="scientific">Pectinatus cerevisiiphilus</name>
    <dbReference type="NCBI Taxonomy" id="86956"/>
    <lineage>
        <taxon>Bacteria</taxon>
        <taxon>Bacillati</taxon>
        <taxon>Bacillota</taxon>
        <taxon>Negativicutes</taxon>
        <taxon>Selenomonadales</taxon>
        <taxon>Selenomonadaceae</taxon>
        <taxon>Pectinatus</taxon>
    </lineage>
</organism>
<evidence type="ECO:0000313" key="1">
    <source>
        <dbReference type="EMBL" id="TCS81365.1"/>
    </source>
</evidence>
<comment type="caution">
    <text evidence="1">The sequence shown here is derived from an EMBL/GenBank/DDBJ whole genome shotgun (WGS) entry which is preliminary data.</text>
</comment>
<dbReference type="RefSeq" id="WP_132547194.1">
    <property type="nucleotide sequence ID" value="NZ_SMAA01000002.1"/>
</dbReference>
<reference evidence="1 2" key="1">
    <citation type="submission" date="2019-03" db="EMBL/GenBank/DDBJ databases">
        <title>Genomic Encyclopedia of Type Strains, Phase IV (KMG-IV): sequencing the most valuable type-strain genomes for metagenomic binning, comparative biology and taxonomic classification.</title>
        <authorList>
            <person name="Goeker M."/>
        </authorList>
    </citation>
    <scope>NUCLEOTIDE SEQUENCE [LARGE SCALE GENOMIC DNA]</scope>
    <source>
        <strain evidence="1 2">DSM 20467</strain>
    </source>
</reference>
<keyword evidence="2" id="KW-1185">Reference proteome</keyword>
<dbReference type="SUPFAM" id="SSF50969">
    <property type="entry name" value="YVTN repeat-like/Quinoprotein amine dehydrogenase"/>
    <property type="match status" value="1"/>
</dbReference>
<dbReference type="Proteomes" id="UP000295188">
    <property type="component" value="Unassembled WGS sequence"/>
</dbReference>